<dbReference type="GO" id="GO:0031720">
    <property type="term" value="F:haptoglobin binding"/>
    <property type="evidence" value="ECO:0007669"/>
    <property type="project" value="TreeGrafter"/>
</dbReference>
<proteinExistence type="inferred from homology"/>
<dbReference type="GeneTree" id="ENSGT00940000163288"/>
<keyword evidence="6" id="KW-0408">Iron</keyword>
<evidence type="ECO:0000256" key="2">
    <source>
        <dbReference type="ARBA" id="ARBA00022448"/>
    </source>
</evidence>
<keyword evidence="5" id="KW-0479">Metal-binding</keyword>
<dbReference type="SUPFAM" id="SSF46458">
    <property type="entry name" value="Globin-like"/>
    <property type="match status" value="1"/>
</dbReference>
<dbReference type="GO" id="GO:0005344">
    <property type="term" value="F:oxygen carrier activity"/>
    <property type="evidence" value="ECO:0007669"/>
    <property type="project" value="UniProtKB-KW"/>
</dbReference>
<dbReference type="InterPro" id="IPR009050">
    <property type="entry name" value="Globin-like_sf"/>
</dbReference>
<dbReference type="PROSITE" id="PS01033">
    <property type="entry name" value="GLOBIN"/>
    <property type="match status" value="1"/>
</dbReference>
<dbReference type="Pfam" id="PF00042">
    <property type="entry name" value="Globin"/>
    <property type="match status" value="1"/>
</dbReference>
<evidence type="ECO:0000313" key="9">
    <source>
        <dbReference type="Ensembl" id="ENSMMDP00005009635.1"/>
    </source>
</evidence>
<accession>A0A667WVE4</accession>
<reference evidence="9" key="3">
    <citation type="submission" date="2025-09" db="UniProtKB">
        <authorList>
            <consortium name="Ensembl"/>
        </authorList>
    </citation>
    <scope>IDENTIFICATION</scope>
</reference>
<dbReference type="AlphaFoldDB" id="A0A667WVE4"/>
<evidence type="ECO:0000256" key="6">
    <source>
        <dbReference type="ARBA" id="ARBA00023004"/>
    </source>
</evidence>
<dbReference type="InterPro" id="IPR050056">
    <property type="entry name" value="Hemoglobin_oxygen_transport"/>
</dbReference>
<evidence type="ECO:0000259" key="8">
    <source>
        <dbReference type="PROSITE" id="PS01033"/>
    </source>
</evidence>
<reference evidence="9" key="2">
    <citation type="submission" date="2025-08" db="UniProtKB">
        <authorList>
            <consortium name="Ensembl"/>
        </authorList>
    </citation>
    <scope>IDENTIFICATION</scope>
</reference>
<dbReference type="Gene3D" id="1.10.490.10">
    <property type="entry name" value="Globins"/>
    <property type="match status" value="1"/>
</dbReference>
<gene>
    <name evidence="9" type="primary">hbae5</name>
</gene>
<keyword evidence="4 7" id="KW-0561">Oxygen transport</keyword>
<dbReference type="GO" id="GO:0046872">
    <property type="term" value="F:metal ion binding"/>
    <property type="evidence" value="ECO:0007669"/>
    <property type="project" value="UniProtKB-KW"/>
</dbReference>
<evidence type="ECO:0000256" key="7">
    <source>
        <dbReference type="RuleBase" id="RU000356"/>
    </source>
</evidence>
<dbReference type="GO" id="GO:0020037">
    <property type="term" value="F:heme binding"/>
    <property type="evidence" value="ECO:0007669"/>
    <property type="project" value="InterPro"/>
</dbReference>
<dbReference type="GO" id="GO:0043177">
    <property type="term" value="F:organic acid binding"/>
    <property type="evidence" value="ECO:0007669"/>
    <property type="project" value="TreeGrafter"/>
</dbReference>
<reference evidence="9" key="1">
    <citation type="submission" date="2019-06" db="EMBL/GenBank/DDBJ databases">
        <authorList>
            <consortium name="Wellcome Sanger Institute Data Sharing"/>
        </authorList>
    </citation>
    <scope>NUCLEOTIDE SEQUENCE [LARGE SCALE GENOMIC DNA]</scope>
</reference>
<keyword evidence="2 7" id="KW-0813">Transport</keyword>
<evidence type="ECO:0000256" key="3">
    <source>
        <dbReference type="ARBA" id="ARBA00022617"/>
    </source>
</evidence>
<protein>
    <submittedName>
        <fullName evidence="9">Hemoglobin subunit alpha-2-like</fullName>
    </submittedName>
</protein>
<evidence type="ECO:0000256" key="1">
    <source>
        <dbReference type="ARBA" id="ARBA00008705"/>
    </source>
</evidence>
<dbReference type="Ensembl" id="ENSMMDT00005009938.1">
    <property type="protein sequence ID" value="ENSMMDP00005009635.1"/>
    <property type="gene ID" value="ENSMMDG00005005234.1"/>
</dbReference>
<dbReference type="GO" id="GO:0005833">
    <property type="term" value="C:hemoglobin complex"/>
    <property type="evidence" value="ECO:0007669"/>
    <property type="project" value="InterPro"/>
</dbReference>
<dbReference type="InterPro" id="IPR002338">
    <property type="entry name" value="Hemoglobin_a-typ"/>
</dbReference>
<dbReference type="FunFam" id="1.10.490.10:FF:000002">
    <property type="entry name" value="Hemoglobin subunit alpha"/>
    <property type="match status" value="1"/>
</dbReference>
<dbReference type="GO" id="GO:0072562">
    <property type="term" value="C:blood microparticle"/>
    <property type="evidence" value="ECO:0007669"/>
    <property type="project" value="TreeGrafter"/>
</dbReference>
<feature type="domain" description="Globin" evidence="8">
    <location>
        <begin position="23"/>
        <end position="164"/>
    </location>
</feature>
<dbReference type="PANTHER" id="PTHR11442">
    <property type="entry name" value="HEMOGLOBIN FAMILY MEMBER"/>
    <property type="match status" value="1"/>
</dbReference>
<evidence type="ECO:0000256" key="5">
    <source>
        <dbReference type="ARBA" id="ARBA00022723"/>
    </source>
</evidence>
<dbReference type="InParanoid" id="A0A667WVE4"/>
<dbReference type="CDD" id="cd08927">
    <property type="entry name" value="Hb-alpha-like"/>
    <property type="match status" value="1"/>
</dbReference>
<dbReference type="Proteomes" id="UP000472263">
    <property type="component" value="Chromosome 19"/>
</dbReference>
<dbReference type="GO" id="GO:0004601">
    <property type="term" value="F:peroxidase activity"/>
    <property type="evidence" value="ECO:0007669"/>
    <property type="project" value="TreeGrafter"/>
</dbReference>
<dbReference type="GO" id="GO:0019825">
    <property type="term" value="F:oxygen binding"/>
    <property type="evidence" value="ECO:0007669"/>
    <property type="project" value="InterPro"/>
</dbReference>
<comment type="similarity">
    <text evidence="1 7">Belongs to the globin family.</text>
</comment>
<dbReference type="PRINTS" id="PR00612">
    <property type="entry name" value="ALPHAHAEM"/>
</dbReference>
<sequence>TVLTQFRSKPYRNKRLSNAATMSLSAKEKNIVRDFFKKVSSRSEEVGTEALSRMLTVYPQTKSYFAHWKDLSPGSPPVRKHGITIMGGVYDAVSKVDDLVGGLLTLSELHAFMLRIDPVNFKILSHCMLVVLSMLFPEDFTPQVHLAVDKFLALLALALAEKYR</sequence>
<name>A0A667WVE4_9TELE</name>
<dbReference type="PANTHER" id="PTHR11442:SF41">
    <property type="entry name" value="HEMOGLOBIN SUBUNIT ZETA"/>
    <property type="match status" value="1"/>
</dbReference>
<evidence type="ECO:0000313" key="10">
    <source>
        <dbReference type="Proteomes" id="UP000472263"/>
    </source>
</evidence>
<dbReference type="InterPro" id="IPR012292">
    <property type="entry name" value="Globin/Proto"/>
</dbReference>
<dbReference type="GO" id="GO:0031838">
    <property type="term" value="C:haptoglobin-hemoglobin complex"/>
    <property type="evidence" value="ECO:0007669"/>
    <property type="project" value="TreeGrafter"/>
</dbReference>
<dbReference type="GO" id="GO:0042744">
    <property type="term" value="P:hydrogen peroxide catabolic process"/>
    <property type="evidence" value="ECO:0007669"/>
    <property type="project" value="TreeGrafter"/>
</dbReference>
<keyword evidence="10" id="KW-1185">Reference proteome</keyword>
<keyword evidence="3 7" id="KW-0349">Heme</keyword>
<organism evidence="9 10">
    <name type="scientific">Myripristis murdjan</name>
    <name type="common">pinecone soldierfish</name>
    <dbReference type="NCBI Taxonomy" id="586833"/>
    <lineage>
        <taxon>Eukaryota</taxon>
        <taxon>Metazoa</taxon>
        <taxon>Chordata</taxon>
        <taxon>Craniata</taxon>
        <taxon>Vertebrata</taxon>
        <taxon>Euteleostomi</taxon>
        <taxon>Actinopterygii</taxon>
        <taxon>Neopterygii</taxon>
        <taxon>Teleostei</taxon>
        <taxon>Neoteleostei</taxon>
        <taxon>Acanthomorphata</taxon>
        <taxon>Holocentriformes</taxon>
        <taxon>Holocentridae</taxon>
        <taxon>Myripristis</taxon>
    </lineage>
</organism>
<evidence type="ECO:0000256" key="4">
    <source>
        <dbReference type="ARBA" id="ARBA00022621"/>
    </source>
</evidence>
<dbReference type="InterPro" id="IPR000971">
    <property type="entry name" value="Globin"/>
</dbReference>